<dbReference type="Proteomes" id="UP001418222">
    <property type="component" value="Unassembled WGS sequence"/>
</dbReference>
<feature type="compositionally biased region" description="Polar residues" evidence="1">
    <location>
        <begin position="343"/>
        <end position="353"/>
    </location>
</feature>
<feature type="compositionally biased region" description="Low complexity" evidence="1">
    <location>
        <begin position="259"/>
        <end position="271"/>
    </location>
</feature>
<comment type="caution">
    <text evidence="2">The sequence shown here is derived from an EMBL/GenBank/DDBJ whole genome shotgun (WGS) entry which is preliminary data.</text>
</comment>
<gene>
    <name evidence="2" type="ORF">KSP39_PZI017753</name>
</gene>
<feature type="region of interest" description="Disordered" evidence="1">
    <location>
        <begin position="205"/>
        <end position="226"/>
    </location>
</feature>
<evidence type="ECO:0000256" key="1">
    <source>
        <dbReference type="SAM" id="MobiDB-lite"/>
    </source>
</evidence>
<feature type="compositionally biased region" description="Polar residues" evidence="1">
    <location>
        <begin position="434"/>
        <end position="444"/>
    </location>
</feature>
<feature type="compositionally biased region" description="Basic and acidic residues" evidence="1">
    <location>
        <begin position="146"/>
        <end position="158"/>
    </location>
</feature>
<dbReference type="AlphaFoldDB" id="A0AAP0B5H8"/>
<feature type="region of interest" description="Disordered" evidence="1">
    <location>
        <begin position="307"/>
        <end position="444"/>
    </location>
</feature>
<feature type="compositionally biased region" description="Polar residues" evidence="1">
    <location>
        <begin position="125"/>
        <end position="145"/>
    </location>
</feature>
<reference evidence="2 3" key="1">
    <citation type="journal article" date="2022" name="Nat. Plants">
        <title>Genomes of leafy and leafless Platanthera orchids illuminate the evolution of mycoheterotrophy.</title>
        <authorList>
            <person name="Li M.H."/>
            <person name="Liu K.W."/>
            <person name="Li Z."/>
            <person name="Lu H.C."/>
            <person name="Ye Q.L."/>
            <person name="Zhang D."/>
            <person name="Wang J.Y."/>
            <person name="Li Y.F."/>
            <person name="Zhong Z.M."/>
            <person name="Liu X."/>
            <person name="Yu X."/>
            <person name="Liu D.K."/>
            <person name="Tu X.D."/>
            <person name="Liu B."/>
            <person name="Hao Y."/>
            <person name="Liao X.Y."/>
            <person name="Jiang Y.T."/>
            <person name="Sun W.H."/>
            <person name="Chen J."/>
            <person name="Chen Y.Q."/>
            <person name="Ai Y."/>
            <person name="Zhai J.W."/>
            <person name="Wu S.S."/>
            <person name="Zhou Z."/>
            <person name="Hsiao Y.Y."/>
            <person name="Wu W.L."/>
            <person name="Chen Y.Y."/>
            <person name="Lin Y.F."/>
            <person name="Hsu J.L."/>
            <person name="Li C.Y."/>
            <person name="Wang Z.W."/>
            <person name="Zhao X."/>
            <person name="Zhong W.Y."/>
            <person name="Ma X.K."/>
            <person name="Ma L."/>
            <person name="Huang J."/>
            <person name="Chen G.Z."/>
            <person name="Huang M.Z."/>
            <person name="Huang L."/>
            <person name="Peng D.H."/>
            <person name="Luo Y.B."/>
            <person name="Zou S.Q."/>
            <person name="Chen S.P."/>
            <person name="Lan S."/>
            <person name="Tsai W.C."/>
            <person name="Van de Peer Y."/>
            <person name="Liu Z.J."/>
        </authorList>
    </citation>
    <scope>NUCLEOTIDE SEQUENCE [LARGE SCALE GENOMIC DNA]</scope>
    <source>
        <strain evidence="2">Lor287</strain>
    </source>
</reference>
<proteinExistence type="predicted"/>
<accession>A0AAP0B5H8</accession>
<dbReference type="InterPro" id="IPR021916">
    <property type="entry name" value="DUF3527"/>
</dbReference>
<protein>
    <submittedName>
        <fullName evidence="2">Uncharacterized protein</fullName>
    </submittedName>
</protein>
<feature type="compositionally biased region" description="Low complexity" evidence="1">
    <location>
        <begin position="381"/>
        <end position="392"/>
    </location>
</feature>
<organism evidence="2 3">
    <name type="scientific">Platanthera zijinensis</name>
    <dbReference type="NCBI Taxonomy" id="2320716"/>
    <lineage>
        <taxon>Eukaryota</taxon>
        <taxon>Viridiplantae</taxon>
        <taxon>Streptophyta</taxon>
        <taxon>Embryophyta</taxon>
        <taxon>Tracheophyta</taxon>
        <taxon>Spermatophyta</taxon>
        <taxon>Magnoliopsida</taxon>
        <taxon>Liliopsida</taxon>
        <taxon>Asparagales</taxon>
        <taxon>Orchidaceae</taxon>
        <taxon>Orchidoideae</taxon>
        <taxon>Orchideae</taxon>
        <taxon>Orchidinae</taxon>
        <taxon>Platanthera</taxon>
    </lineage>
</organism>
<name>A0AAP0B5H8_9ASPA</name>
<dbReference type="EMBL" id="JBBWWQ010000015">
    <property type="protein sequence ID" value="KAK8928597.1"/>
    <property type="molecule type" value="Genomic_DNA"/>
</dbReference>
<feature type="region of interest" description="Disordered" evidence="1">
    <location>
        <begin position="251"/>
        <end position="280"/>
    </location>
</feature>
<sequence length="749" mass="82606">MHSEDAGNDKLKLSMPVSSAIHRRPWPTRKISGAEDMMKHMPTIPRYLQFEDNEYNSQEMALNVGVLDWGRLQKWTGNEKPAANNMFHDSPSNSIPSFLFSSFNSSSHSSRAKGSPSPERKRSSSLDGQQPSKSSSTLDFESSADNDQRKGCRKDSSKHIIKSQAADIGSLPSASTGTENFALLRRNANTKAANLDELEKLEISSEKGSCRSHPYKDRDRPKQSRTKHLEEIIARSISSFDSSLVDQPREMNSSCFAGTSSLPHSLEPSSSTHREEPHEAKENAYFERGGEQHPPIFLPRVDLKGISVSPSKSISDNSKETVVRSSSRGRRSPMRLFFDQPRKSASSVNSISDNCDVVSGRSSSSGRRKPVKQMMDPPLNSSNPDVSISRSSSRGRHSPLRQMFELPRKSSSSVNSSEQQPHESCAAVDPPPCTENSSLDPKNLPSTHEALLKLSWKNGLPLLMFSSSDDSILVAMMHKRSNPEMNICDCVYEIHTAMAVEVKKKNGAWLSQGVKSKRPEFACKFVAELIVSSFEQVSFDLSHHSFIRELVLVGDELVPSNREDITNLSNSELAAIVVETSQKNSLSRCNVLCVPKIAVILPSDVHGLSNTNEPSKLIERWKSGGSCDCGGWDEGCALTILTNSSLEMNNSKSVEDCGAVDGTSCGFDLFTQSDARKGKHSFSMVAFKEDMFTVEFMASIHLLQAFAISIALLHDRNPCDGGMRNRSADIDSFEDFSFDSSYPSNISLK</sequence>
<keyword evidence="3" id="KW-1185">Reference proteome</keyword>
<dbReference type="Pfam" id="PF12043">
    <property type="entry name" value="DUF3527"/>
    <property type="match status" value="1"/>
</dbReference>
<dbReference type="PANTHER" id="PTHR31390:SF12">
    <property type="entry name" value="PUTATIVE (DUF3527)-RELATED"/>
    <property type="match status" value="1"/>
</dbReference>
<evidence type="ECO:0000313" key="3">
    <source>
        <dbReference type="Proteomes" id="UP001418222"/>
    </source>
</evidence>
<feature type="region of interest" description="Disordered" evidence="1">
    <location>
        <begin position="106"/>
        <end position="158"/>
    </location>
</feature>
<evidence type="ECO:0000313" key="2">
    <source>
        <dbReference type="EMBL" id="KAK8928597.1"/>
    </source>
</evidence>
<dbReference type="PANTHER" id="PTHR31390">
    <property type="entry name" value="EXPRESSED PROTEIN"/>
    <property type="match status" value="1"/>
</dbReference>